<feature type="region of interest" description="Disordered" evidence="22">
    <location>
        <begin position="1"/>
        <end position="24"/>
    </location>
</feature>
<keyword evidence="11" id="KW-0702">S-nitrosylation</keyword>
<dbReference type="GO" id="GO:0006417">
    <property type="term" value="P:regulation of translation"/>
    <property type="evidence" value="ECO:0007669"/>
    <property type="project" value="UniProtKB-KW"/>
</dbReference>
<dbReference type="Gene3D" id="3.30.360.10">
    <property type="entry name" value="Dihydrodipicolinate Reductase, domain 2"/>
    <property type="match status" value="2"/>
</dbReference>
<comment type="subunit">
    <text evidence="19">Homotetramer. Interacts with TPPP; the interaction is direct. Interacts (when S-nitrosylated) with SIAH1; leading to nuclear translocation. Interacts with RILPL1/GOSPEL, leading to prevent the interaction between GAPDH and SIAH1 and prevent nuclear translocation. Interacts with CHP1; the interaction increases the binding of CHP1 with microtubules. Associates with microtubules. Interacts with EIF1AD, USP25, PRKCI and WARS1. Interacts with phosphorylated RPL13A; inhibited by oxidatively-modified low-densitity lipoprotein (LDL(ox)). Component of the GAIT complex. Interacts with FKBP6; leading to inhibit GAPDH catalytic activity. Interacts with TRAF2, promoting TRAF2 ubiquitination. Interacts with TRAF3, promoting TRAF3 ubiquitination.</text>
</comment>
<evidence type="ECO:0000256" key="19">
    <source>
        <dbReference type="ARBA" id="ARBA00046997"/>
    </source>
</evidence>
<dbReference type="InterPro" id="IPR020831">
    <property type="entry name" value="GlycerAld/Erythrose_P_DH"/>
</dbReference>
<comment type="similarity">
    <text evidence="5">Belongs to the glyceraldehyde-3-phosphate dehydrogenase family.</text>
</comment>
<evidence type="ECO:0000256" key="13">
    <source>
        <dbReference type="ARBA" id="ARBA00023002"/>
    </source>
</evidence>
<name>A0AA40LP00_CNENI</name>
<dbReference type="GO" id="GO:0016740">
    <property type="term" value="F:transferase activity"/>
    <property type="evidence" value="ECO:0007669"/>
    <property type="project" value="UniProtKB-KW"/>
</dbReference>
<dbReference type="GO" id="GO:0005634">
    <property type="term" value="C:nucleus"/>
    <property type="evidence" value="ECO:0007669"/>
    <property type="project" value="UniProtKB-SubCell"/>
</dbReference>
<keyword evidence="12" id="KW-0810">Translation regulation</keyword>
<dbReference type="GO" id="GO:0004365">
    <property type="term" value="F:glyceraldehyde-3-phosphate dehydrogenase (NAD+) (phosphorylating) activity"/>
    <property type="evidence" value="ECO:0007669"/>
    <property type="project" value="UniProtKB-EC"/>
</dbReference>
<evidence type="ECO:0000256" key="20">
    <source>
        <dbReference type="ARBA" id="ARBA00047698"/>
    </source>
</evidence>
<dbReference type="SUPFAM" id="SSF55347">
    <property type="entry name" value="Glyceraldehyde-3-phosphate dehydrogenase-like, C-terminal domain"/>
    <property type="match status" value="1"/>
</dbReference>
<dbReference type="InterPro" id="IPR020829">
    <property type="entry name" value="GlycerAld_3-P_DH_cat"/>
</dbReference>
<keyword evidence="14" id="KW-0520">NAD</keyword>
<evidence type="ECO:0000256" key="21">
    <source>
        <dbReference type="ARBA" id="ARBA00048005"/>
    </source>
</evidence>
<organism evidence="24 25">
    <name type="scientific">Cnephaeus nilssonii</name>
    <name type="common">Northern bat</name>
    <name type="synonym">Eptesicus nilssonii</name>
    <dbReference type="NCBI Taxonomy" id="3371016"/>
    <lineage>
        <taxon>Eukaryota</taxon>
        <taxon>Metazoa</taxon>
        <taxon>Chordata</taxon>
        <taxon>Craniata</taxon>
        <taxon>Vertebrata</taxon>
        <taxon>Euteleostomi</taxon>
        <taxon>Mammalia</taxon>
        <taxon>Eutheria</taxon>
        <taxon>Laurasiatheria</taxon>
        <taxon>Chiroptera</taxon>
        <taxon>Yangochiroptera</taxon>
        <taxon>Vespertilionidae</taxon>
        <taxon>Cnephaeus</taxon>
    </lineage>
</organism>
<dbReference type="Pfam" id="PF02800">
    <property type="entry name" value="Gp_dh_C"/>
    <property type="match status" value="1"/>
</dbReference>
<evidence type="ECO:0000256" key="4">
    <source>
        <dbReference type="ARBA" id="ARBA00004869"/>
    </source>
</evidence>
<feature type="region of interest" description="Disordered" evidence="22">
    <location>
        <begin position="114"/>
        <end position="145"/>
    </location>
</feature>
<keyword evidence="16" id="KW-0206">Cytoskeleton</keyword>
<evidence type="ECO:0000256" key="22">
    <source>
        <dbReference type="SAM" id="MobiDB-lite"/>
    </source>
</evidence>
<keyword evidence="15" id="KW-0324">Glycolysis</keyword>
<dbReference type="GO" id="GO:0005856">
    <property type="term" value="C:cytoskeleton"/>
    <property type="evidence" value="ECO:0007669"/>
    <property type="project" value="UniProtKB-SubCell"/>
</dbReference>
<dbReference type="GO" id="GO:0005829">
    <property type="term" value="C:cytosol"/>
    <property type="evidence" value="ECO:0007669"/>
    <property type="project" value="UniProtKB-SubCell"/>
</dbReference>
<keyword evidence="17" id="KW-0539">Nucleus</keyword>
<evidence type="ECO:0000256" key="14">
    <source>
        <dbReference type="ARBA" id="ARBA00023027"/>
    </source>
</evidence>
<keyword evidence="10" id="KW-0053">Apoptosis</keyword>
<gene>
    <name evidence="24" type="ORF">QTO34_019385</name>
</gene>
<evidence type="ECO:0000256" key="16">
    <source>
        <dbReference type="ARBA" id="ARBA00023212"/>
    </source>
</evidence>
<dbReference type="GO" id="GO:0006915">
    <property type="term" value="P:apoptotic process"/>
    <property type="evidence" value="ECO:0007669"/>
    <property type="project" value="UniProtKB-KW"/>
</dbReference>
<feature type="domain" description="Glyceraldehyde 3-phosphate dehydrogenase catalytic" evidence="23">
    <location>
        <begin position="246"/>
        <end position="279"/>
    </location>
</feature>
<keyword evidence="8" id="KW-0963">Cytoplasm</keyword>
<comment type="subcellular location">
    <subcellularLocation>
        <location evidence="2">Cytoplasm</location>
        <location evidence="2">Cytoskeleton</location>
    </subcellularLocation>
    <subcellularLocation>
        <location evidence="3">Cytoplasm</location>
        <location evidence="3">Cytosol</location>
    </subcellularLocation>
    <subcellularLocation>
        <location evidence="1">Nucleus</location>
    </subcellularLocation>
</comment>
<dbReference type="Proteomes" id="UP001177744">
    <property type="component" value="Unassembled WGS sequence"/>
</dbReference>
<protein>
    <recommendedName>
        <fullName evidence="7">Glyceraldehyde-3-phosphate dehydrogenase</fullName>
        <ecNumber evidence="6">1.2.1.12</ecNumber>
    </recommendedName>
    <alternativeName>
        <fullName evidence="18">Peptidyl-cysteine S-nitrosylase GAPDH</fullName>
    </alternativeName>
</protein>
<evidence type="ECO:0000256" key="6">
    <source>
        <dbReference type="ARBA" id="ARBA00013119"/>
    </source>
</evidence>
<dbReference type="PANTHER" id="PTHR10836">
    <property type="entry name" value="GLYCERALDEHYDE 3-PHOSPHATE DEHYDROGENASE"/>
    <property type="match status" value="1"/>
</dbReference>
<evidence type="ECO:0000256" key="12">
    <source>
        <dbReference type="ARBA" id="ARBA00022845"/>
    </source>
</evidence>
<evidence type="ECO:0000256" key="3">
    <source>
        <dbReference type="ARBA" id="ARBA00004514"/>
    </source>
</evidence>
<evidence type="ECO:0000313" key="25">
    <source>
        <dbReference type="Proteomes" id="UP001177744"/>
    </source>
</evidence>
<comment type="catalytic activity">
    <reaction evidence="21">
        <text>S-nitroso-L-cysteinyl-[GAPDH] + L-cysteinyl-[protein] = L-cysteinyl-[GAPDH] + S-nitroso-L-cysteinyl-[protein]</text>
        <dbReference type="Rhea" id="RHEA:66684"/>
        <dbReference type="Rhea" id="RHEA-COMP:10131"/>
        <dbReference type="Rhea" id="RHEA-COMP:17089"/>
        <dbReference type="Rhea" id="RHEA-COMP:17090"/>
        <dbReference type="Rhea" id="RHEA-COMP:17091"/>
        <dbReference type="ChEBI" id="CHEBI:29950"/>
        <dbReference type="ChEBI" id="CHEBI:149494"/>
    </reaction>
    <physiologicalReaction direction="left-to-right" evidence="21">
        <dbReference type="Rhea" id="RHEA:66685"/>
    </physiologicalReaction>
</comment>
<dbReference type="PANTHER" id="PTHR10836:SF111">
    <property type="entry name" value="GLYCERALDEHYDE-3-PHOSPHATE DEHYDROGENASE"/>
    <property type="match status" value="1"/>
</dbReference>
<evidence type="ECO:0000256" key="17">
    <source>
        <dbReference type="ARBA" id="ARBA00023242"/>
    </source>
</evidence>
<keyword evidence="9" id="KW-0808">Transferase</keyword>
<comment type="caution">
    <text evidence="24">The sequence shown here is derived from an EMBL/GenBank/DDBJ whole genome shotgun (WGS) entry which is preliminary data.</text>
</comment>
<proteinExistence type="inferred from homology"/>
<evidence type="ECO:0000259" key="23">
    <source>
        <dbReference type="Pfam" id="PF02800"/>
    </source>
</evidence>
<keyword evidence="25" id="KW-1185">Reference proteome</keyword>
<evidence type="ECO:0000256" key="7">
    <source>
        <dbReference type="ARBA" id="ARBA00021022"/>
    </source>
</evidence>
<evidence type="ECO:0000256" key="15">
    <source>
        <dbReference type="ARBA" id="ARBA00023152"/>
    </source>
</evidence>
<comment type="pathway">
    <text evidence="4">Carbohydrate degradation; glycolysis; pyruvate from D-glyceraldehyde 3-phosphate: step 1/5.</text>
</comment>
<feature type="compositionally biased region" description="Basic and acidic residues" evidence="22">
    <location>
        <begin position="13"/>
        <end position="23"/>
    </location>
</feature>
<dbReference type="GO" id="GO:0006096">
    <property type="term" value="P:glycolytic process"/>
    <property type="evidence" value="ECO:0007669"/>
    <property type="project" value="UniProtKB-KW"/>
</dbReference>
<feature type="compositionally biased region" description="Polar residues" evidence="22">
    <location>
        <begin position="1"/>
        <end position="12"/>
    </location>
</feature>
<evidence type="ECO:0000313" key="24">
    <source>
        <dbReference type="EMBL" id="KAK1338728.1"/>
    </source>
</evidence>
<keyword evidence="13" id="KW-0560">Oxidoreductase</keyword>
<evidence type="ECO:0000256" key="9">
    <source>
        <dbReference type="ARBA" id="ARBA00022679"/>
    </source>
</evidence>
<evidence type="ECO:0000256" key="11">
    <source>
        <dbReference type="ARBA" id="ARBA00022799"/>
    </source>
</evidence>
<dbReference type="EMBL" id="JAULJE010000009">
    <property type="protein sequence ID" value="KAK1338728.1"/>
    <property type="molecule type" value="Genomic_DNA"/>
</dbReference>
<accession>A0AA40LP00</accession>
<evidence type="ECO:0000256" key="8">
    <source>
        <dbReference type="ARBA" id="ARBA00022490"/>
    </source>
</evidence>
<evidence type="ECO:0000256" key="1">
    <source>
        <dbReference type="ARBA" id="ARBA00004123"/>
    </source>
</evidence>
<dbReference type="AlphaFoldDB" id="A0AA40LP00"/>
<dbReference type="FunFam" id="3.40.50.720:FF:000636">
    <property type="entry name" value="Glyceraldehyde-3-phosphate dehydrogenase 2, cytosolic"/>
    <property type="match status" value="1"/>
</dbReference>
<reference evidence="24" key="1">
    <citation type="submission" date="2023-06" db="EMBL/GenBank/DDBJ databases">
        <title>Reference genome for the Northern bat (Eptesicus nilssonii), a most northern bat species.</title>
        <authorList>
            <person name="Laine V.N."/>
            <person name="Pulliainen A.T."/>
            <person name="Lilley T.M."/>
        </authorList>
    </citation>
    <scope>NUCLEOTIDE SEQUENCE</scope>
    <source>
        <strain evidence="24">BLF_Eptnil</strain>
        <tissue evidence="24">Kidney</tissue>
    </source>
</reference>
<comment type="catalytic activity">
    <reaction evidence="20">
        <text>D-glyceraldehyde 3-phosphate + phosphate + NAD(+) = (2R)-3-phospho-glyceroyl phosphate + NADH + H(+)</text>
        <dbReference type="Rhea" id="RHEA:10300"/>
        <dbReference type="ChEBI" id="CHEBI:15378"/>
        <dbReference type="ChEBI" id="CHEBI:43474"/>
        <dbReference type="ChEBI" id="CHEBI:57540"/>
        <dbReference type="ChEBI" id="CHEBI:57604"/>
        <dbReference type="ChEBI" id="CHEBI:57945"/>
        <dbReference type="ChEBI" id="CHEBI:59776"/>
        <dbReference type="EC" id="1.2.1.12"/>
    </reaction>
</comment>
<evidence type="ECO:0000256" key="18">
    <source>
        <dbReference type="ARBA" id="ARBA00031890"/>
    </source>
</evidence>
<sequence length="328" mass="35885">MESFHSQSNNFGDTRRTRSDHSTHTSSVKYRVLCSLRGLPAPHLGNGQAGPAGCCLRATLACSRVAEAKAKQILLSAVKLRGRTCLGTLRLAIRYIGHLSAVLGLSEDSLWRRRPRRREEDVPSGLSSLPRWRPHAGTDADTSARPDPGLCRLRCGVLGVSACLSMRPSSARMLGKQDPRPLIENMQLLPVLAFDPSEKLFLDWSVLPILLEVIIEYHKAEIKVSAELSSCVGDLEKSHHQLLGPPGKVIHDQFDIVGGLMTTVHAITATQKTVDGPSGKLDTHSSTFNAEAGIALNDHFVKLVSWSDNEYGYSNRVVDLMVHMASKE</sequence>
<evidence type="ECO:0000256" key="5">
    <source>
        <dbReference type="ARBA" id="ARBA00007406"/>
    </source>
</evidence>
<evidence type="ECO:0000256" key="2">
    <source>
        <dbReference type="ARBA" id="ARBA00004245"/>
    </source>
</evidence>
<dbReference type="EC" id="1.2.1.12" evidence="6"/>
<evidence type="ECO:0000256" key="10">
    <source>
        <dbReference type="ARBA" id="ARBA00022703"/>
    </source>
</evidence>